<keyword evidence="1" id="KW-0732">Signal</keyword>
<proteinExistence type="inferred from homology"/>
<dbReference type="FunFam" id="2.40.10.10:FF:000028">
    <property type="entry name" value="Serine protease easter"/>
    <property type="match status" value="1"/>
</dbReference>
<keyword evidence="7" id="KW-1185">Reference proteome</keyword>
<protein>
    <recommendedName>
        <fullName evidence="5">Peptidase S1 domain-containing protein</fullName>
    </recommendedName>
</protein>
<dbReference type="InterPro" id="IPR043504">
    <property type="entry name" value="Peptidase_S1_PA_chymotrypsin"/>
</dbReference>
<name>A0AAV8ZES3_9CUCU</name>
<dbReference type="EMBL" id="JAPWTK010000004">
    <property type="protein sequence ID" value="KAJ8961849.1"/>
    <property type="molecule type" value="Genomic_DNA"/>
</dbReference>
<dbReference type="CDD" id="cd00190">
    <property type="entry name" value="Tryp_SPc"/>
    <property type="match status" value="1"/>
</dbReference>
<dbReference type="InterPro" id="IPR001314">
    <property type="entry name" value="Peptidase_S1A"/>
</dbReference>
<evidence type="ECO:0000313" key="6">
    <source>
        <dbReference type="EMBL" id="KAJ8961849.1"/>
    </source>
</evidence>
<comment type="caution">
    <text evidence="6">The sequence shown here is derived from an EMBL/GenBank/DDBJ whole genome shotgun (WGS) entry which is preliminary data.</text>
</comment>
<evidence type="ECO:0000256" key="3">
    <source>
        <dbReference type="ARBA" id="ARBA00023180"/>
    </source>
</evidence>
<reference evidence="6" key="1">
    <citation type="journal article" date="2023" name="Insect Mol. Biol.">
        <title>Genome sequencing provides insights into the evolution of gene families encoding plant cell wall-degrading enzymes in longhorned beetles.</title>
        <authorList>
            <person name="Shin N.R."/>
            <person name="Okamura Y."/>
            <person name="Kirsch R."/>
            <person name="Pauchet Y."/>
        </authorList>
    </citation>
    <scope>NUCLEOTIDE SEQUENCE</scope>
    <source>
        <strain evidence="6">AMC_N1</strain>
    </source>
</reference>
<feature type="domain" description="Peptidase S1" evidence="5">
    <location>
        <begin position="27"/>
        <end position="255"/>
    </location>
</feature>
<dbReference type="GO" id="GO:0004252">
    <property type="term" value="F:serine-type endopeptidase activity"/>
    <property type="evidence" value="ECO:0007669"/>
    <property type="project" value="InterPro"/>
</dbReference>
<evidence type="ECO:0000256" key="4">
    <source>
        <dbReference type="ARBA" id="ARBA00024195"/>
    </source>
</evidence>
<evidence type="ECO:0000259" key="5">
    <source>
        <dbReference type="PROSITE" id="PS50240"/>
    </source>
</evidence>
<keyword evidence="2" id="KW-1015">Disulfide bond</keyword>
<evidence type="ECO:0000256" key="1">
    <source>
        <dbReference type="ARBA" id="ARBA00022729"/>
    </source>
</evidence>
<dbReference type="Gene3D" id="2.40.10.10">
    <property type="entry name" value="Trypsin-like serine proteases"/>
    <property type="match status" value="1"/>
</dbReference>
<gene>
    <name evidence="6" type="ORF">NQ318_021466</name>
</gene>
<dbReference type="AlphaFoldDB" id="A0AAV8ZES3"/>
<dbReference type="InterPro" id="IPR018114">
    <property type="entry name" value="TRYPSIN_HIS"/>
</dbReference>
<dbReference type="GO" id="GO:0006508">
    <property type="term" value="P:proteolysis"/>
    <property type="evidence" value="ECO:0007669"/>
    <property type="project" value="InterPro"/>
</dbReference>
<evidence type="ECO:0000256" key="2">
    <source>
        <dbReference type="ARBA" id="ARBA00023157"/>
    </source>
</evidence>
<dbReference type="PRINTS" id="PR00722">
    <property type="entry name" value="CHYMOTRYPSIN"/>
</dbReference>
<feature type="non-terminal residue" evidence="6">
    <location>
        <position position="1"/>
    </location>
</feature>
<evidence type="ECO:0000313" key="7">
    <source>
        <dbReference type="Proteomes" id="UP001162162"/>
    </source>
</evidence>
<dbReference type="PROSITE" id="PS00134">
    <property type="entry name" value="TRYPSIN_HIS"/>
    <property type="match status" value="1"/>
</dbReference>
<dbReference type="SMART" id="SM00020">
    <property type="entry name" value="Tryp_SPc"/>
    <property type="match status" value="1"/>
</dbReference>
<dbReference type="Proteomes" id="UP001162162">
    <property type="component" value="Unassembled WGS sequence"/>
</dbReference>
<dbReference type="InterPro" id="IPR001254">
    <property type="entry name" value="Trypsin_dom"/>
</dbReference>
<dbReference type="InterPro" id="IPR009003">
    <property type="entry name" value="Peptidase_S1_PA"/>
</dbReference>
<dbReference type="PROSITE" id="PS50240">
    <property type="entry name" value="TRYPSIN_DOM"/>
    <property type="match status" value="1"/>
</dbReference>
<dbReference type="PANTHER" id="PTHR24252">
    <property type="entry name" value="ACROSIN-RELATED"/>
    <property type="match status" value="1"/>
</dbReference>
<comment type="similarity">
    <text evidence="4">Belongs to the peptidase S1 family. CLIP subfamily.</text>
</comment>
<dbReference type="Pfam" id="PF00089">
    <property type="entry name" value="Trypsin"/>
    <property type="match status" value="1"/>
</dbReference>
<keyword evidence="3" id="KW-0325">Glycoprotein</keyword>
<accession>A0AAV8ZES3</accession>
<dbReference type="PANTHER" id="PTHR24252:SF7">
    <property type="entry name" value="HYALIN"/>
    <property type="match status" value="1"/>
</dbReference>
<organism evidence="6 7">
    <name type="scientific">Aromia moschata</name>
    <dbReference type="NCBI Taxonomy" id="1265417"/>
    <lineage>
        <taxon>Eukaryota</taxon>
        <taxon>Metazoa</taxon>
        <taxon>Ecdysozoa</taxon>
        <taxon>Arthropoda</taxon>
        <taxon>Hexapoda</taxon>
        <taxon>Insecta</taxon>
        <taxon>Pterygota</taxon>
        <taxon>Neoptera</taxon>
        <taxon>Endopterygota</taxon>
        <taxon>Coleoptera</taxon>
        <taxon>Polyphaga</taxon>
        <taxon>Cucujiformia</taxon>
        <taxon>Chrysomeloidea</taxon>
        <taxon>Cerambycidae</taxon>
        <taxon>Cerambycinae</taxon>
        <taxon>Callichromatini</taxon>
        <taxon>Aromia</taxon>
    </lineage>
</organism>
<sequence length="260" mass="29024">VFLFLECEEYHSMGNRTIRKAKVQLFIVGGLNSLPNEFPHMAALGYGKESKREWLCGGSLISENYVITAAHCLSSKTLGNIQYVRLGTTNLQTETLDSDDYNVIQRIAHPEYKIDEQYNDIALLQLDRPVKFTDSISPICLYPSRNVAGKKLTAIGWGKTEQAGDLSYAAISKLELPRGIVDDIQICAGSRNEEKDTCQSKMTREILGDHFSYKKNGRMYLVGITSFGIGCGIPGSPGVYTRVSHFIPWIEKNYLGKITI</sequence>
<dbReference type="SUPFAM" id="SSF50494">
    <property type="entry name" value="Trypsin-like serine proteases"/>
    <property type="match status" value="1"/>
</dbReference>